<sequence length="77" mass="9002">MVCFKGYLLLVSFLGSFGINLWFVLLEDHQLNIEDYLLIILLLLLLLRCRRLLPPLMMVSHENNSIPIMGMSQILIW</sequence>
<keyword evidence="1" id="KW-1133">Transmembrane helix</keyword>
<organism evidence="2">
    <name type="scientific">Medicago truncatula</name>
    <name type="common">Barrel medic</name>
    <name type="synonym">Medicago tribuloides</name>
    <dbReference type="NCBI Taxonomy" id="3880"/>
    <lineage>
        <taxon>Eukaryota</taxon>
        <taxon>Viridiplantae</taxon>
        <taxon>Streptophyta</taxon>
        <taxon>Embryophyta</taxon>
        <taxon>Tracheophyta</taxon>
        <taxon>Spermatophyta</taxon>
        <taxon>Magnoliopsida</taxon>
        <taxon>eudicotyledons</taxon>
        <taxon>Gunneridae</taxon>
        <taxon>Pentapetalae</taxon>
        <taxon>rosids</taxon>
        <taxon>fabids</taxon>
        <taxon>Fabales</taxon>
        <taxon>Fabaceae</taxon>
        <taxon>Papilionoideae</taxon>
        <taxon>50 kb inversion clade</taxon>
        <taxon>NPAAA clade</taxon>
        <taxon>Hologalegina</taxon>
        <taxon>IRL clade</taxon>
        <taxon>Trifolieae</taxon>
        <taxon>Medicago</taxon>
    </lineage>
</organism>
<feature type="transmembrane region" description="Helical" evidence="1">
    <location>
        <begin position="7"/>
        <end position="24"/>
    </location>
</feature>
<feature type="transmembrane region" description="Helical" evidence="1">
    <location>
        <begin position="36"/>
        <end position="53"/>
    </location>
</feature>
<reference evidence="2" key="1">
    <citation type="submission" date="2012-05" db="EMBL/GenBank/DDBJ databases">
        <authorList>
            <person name="Krishnakumar V."/>
            <person name="Cheung F."/>
            <person name="Xiao Y."/>
            <person name="Chan A."/>
            <person name="Moskal W.A."/>
            <person name="Town C.D."/>
        </authorList>
    </citation>
    <scope>NUCLEOTIDE SEQUENCE</scope>
</reference>
<protein>
    <recommendedName>
        <fullName evidence="3">Transmembrane protein</fullName>
    </recommendedName>
</protein>
<name>I3SE94_MEDTR</name>
<keyword evidence="1" id="KW-0472">Membrane</keyword>
<evidence type="ECO:0000313" key="2">
    <source>
        <dbReference type="EMBL" id="AFK38586.1"/>
    </source>
</evidence>
<evidence type="ECO:0000256" key="1">
    <source>
        <dbReference type="SAM" id="Phobius"/>
    </source>
</evidence>
<proteinExistence type="evidence at transcript level"/>
<dbReference type="EMBL" id="BT138791">
    <property type="protein sequence ID" value="AFK38586.1"/>
    <property type="molecule type" value="mRNA"/>
</dbReference>
<evidence type="ECO:0008006" key="3">
    <source>
        <dbReference type="Google" id="ProtNLM"/>
    </source>
</evidence>
<dbReference type="AlphaFoldDB" id="I3SE94"/>
<keyword evidence="1" id="KW-0812">Transmembrane</keyword>
<accession>I3SE94</accession>